<proteinExistence type="predicted"/>
<gene>
    <name evidence="2" type="ORF">JX265_009157</name>
</gene>
<keyword evidence="3" id="KW-1185">Reference proteome</keyword>
<sequence>MNSQSDTQPFTIPYSGSIAVKEGDAWIPSSMVAGAGMAASREYSCPPTRPNSPTLSSNAGGVRPTWHIKPPASSQLRAIPSDYDNPMNRPVFDRSLGNITREEINERLESLSSARKHTADAQVLQKIEKIMLDWKQVLELRGIRHDLQKKVYFDATGKNLYMSGDVASQIEQGSEAMERVRTIKVMATLEIEKGLPAPIIEMLKPRLKWHSTAVTTPRPHKKDDFVVVRTSGDEPSIGMEPVEDDFVNLTFCDVHNST</sequence>
<reference evidence="2" key="1">
    <citation type="submission" date="2021-03" db="EMBL/GenBank/DDBJ databases">
        <title>Revisited historic fungal species revealed as producer of novel bioactive compounds through whole genome sequencing and comparative genomics.</title>
        <authorList>
            <person name="Vignolle G.A."/>
            <person name="Hochenegger N."/>
            <person name="Mach R.L."/>
            <person name="Mach-Aigner A.R."/>
            <person name="Javad Rahimi M."/>
            <person name="Salim K.A."/>
            <person name="Chan C.M."/>
            <person name="Lim L.B.L."/>
            <person name="Cai F."/>
            <person name="Druzhinina I.S."/>
            <person name="U'Ren J.M."/>
            <person name="Derntl C."/>
        </authorList>
    </citation>
    <scope>NUCLEOTIDE SEQUENCE</scope>
    <source>
        <strain evidence="2">TUCIM 5799</strain>
    </source>
</reference>
<dbReference type="AlphaFoldDB" id="A0A9Q0ALG4"/>
<accession>A0A9Q0ALG4</accession>
<comment type="caution">
    <text evidence="2">The sequence shown here is derived from an EMBL/GenBank/DDBJ whole genome shotgun (WGS) entry which is preliminary data.</text>
</comment>
<name>A0A9Q0ALG4_9PEZI</name>
<feature type="region of interest" description="Disordered" evidence="1">
    <location>
        <begin position="41"/>
        <end position="84"/>
    </location>
</feature>
<organism evidence="2 3">
    <name type="scientific">Neoarthrinium moseri</name>
    <dbReference type="NCBI Taxonomy" id="1658444"/>
    <lineage>
        <taxon>Eukaryota</taxon>
        <taxon>Fungi</taxon>
        <taxon>Dikarya</taxon>
        <taxon>Ascomycota</taxon>
        <taxon>Pezizomycotina</taxon>
        <taxon>Sordariomycetes</taxon>
        <taxon>Xylariomycetidae</taxon>
        <taxon>Amphisphaeriales</taxon>
        <taxon>Apiosporaceae</taxon>
        <taxon>Neoarthrinium</taxon>
    </lineage>
</organism>
<dbReference type="Proteomes" id="UP000829685">
    <property type="component" value="Unassembled WGS sequence"/>
</dbReference>
<evidence type="ECO:0000256" key="1">
    <source>
        <dbReference type="SAM" id="MobiDB-lite"/>
    </source>
</evidence>
<evidence type="ECO:0000313" key="2">
    <source>
        <dbReference type="EMBL" id="KAI1862443.1"/>
    </source>
</evidence>
<evidence type="ECO:0000313" key="3">
    <source>
        <dbReference type="Proteomes" id="UP000829685"/>
    </source>
</evidence>
<dbReference type="EMBL" id="JAFIMR010000027">
    <property type="protein sequence ID" value="KAI1862443.1"/>
    <property type="molecule type" value="Genomic_DNA"/>
</dbReference>
<protein>
    <submittedName>
        <fullName evidence="2">Uncharacterized protein</fullName>
    </submittedName>
</protein>